<dbReference type="InterPro" id="IPR012338">
    <property type="entry name" value="Beta-lactam/transpept-like"/>
</dbReference>
<protein>
    <submittedName>
        <fullName evidence="2">Beta-lactamase</fullName>
    </submittedName>
</protein>
<dbReference type="PATRIC" id="fig|869212.3.peg.1661"/>
<dbReference type="PANTHER" id="PTHR43283">
    <property type="entry name" value="BETA-LACTAMASE-RELATED"/>
    <property type="match status" value="1"/>
</dbReference>
<evidence type="ECO:0000313" key="3">
    <source>
        <dbReference type="Proteomes" id="UP000006048"/>
    </source>
</evidence>
<dbReference type="KEGG" id="tpx:Turpa_1667"/>
<dbReference type="InterPro" id="IPR001466">
    <property type="entry name" value="Beta-lactam-related"/>
</dbReference>
<sequence length="422" mass="45988">MKQLRHFVVLALVSAFAVIGSCNFATLSCANRLERRLARIDRMLDKYVSTGQLAGVVALVLRDGKPFYERATGWRDREEQKPMLNHTLFRIASFTKAVTSAAVLLLVEEKKIGLHDPVSKYIPQFAGARVMVRSAETNAWAAEPAIRPVTIHQLLTHTSGISYGTQGEIAEIYRADGLGPALGSPWNLTGLDAPICDIAERLADLPFVKQPGEGFTYGYSTDILGCVIERASKQSLDAFIRKRISGPLAMNDTHFFIPAMDRDRLATVYGTKEGKAERLGMLGSYSDGPKKCYSGGAGLLSTAADYAKFLEMIRLGGTVNGLKILKEESVKLMTTSQIGVSAAGRGFGFGYGFETTERAGINGKESVGSFGWTGAYGTFYRVDPEQRLTIILLTQMLPNGTDVKEKFWNSLYHAVAGADGFP</sequence>
<dbReference type="RefSeq" id="WP_014802826.1">
    <property type="nucleotide sequence ID" value="NC_018020.1"/>
</dbReference>
<dbReference type="SUPFAM" id="SSF56601">
    <property type="entry name" value="beta-lactamase/transpeptidase-like"/>
    <property type="match status" value="1"/>
</dbReference>
<dbReference type="Pfam" id="PF00144">
    <property type="entry name" value="Beta-lactamase"/>
    <property type="match status" value="1"/>
</dbReference>
<name>I4B4V8_TURPD</name>
<dbReference type="AlphaFoldDB" id="I4B4V8"/>
<feature type="domain" description="Beta-lactamase-related" evidence="1">
    <location>
        <begin position="40"/>
        <end position="408"/>
    </location>
</feature>
<evidence type="ECO:0000313" key="2">
    <source>
        <dbReference type="EMBL" id="AFM12315.1"/>
    </source>
</evidence>
<reference evidence="2 3" key="1">
    <citation type="submission" date="2012-06" db="EMBL/GenBank/DDBJ databases">
        <title>The complete chromosome of genome of Turneriella parva DSM 21527.</title>
        <authorList>
            <consortium name="US DOE Joint Genome Institute (JGI-PGF)"/>
            <person name="Lucas S."/>
            <person name="Han J."/>
            <person name="Lapidus A."/>
            <person name="Bruce D."/>
            <person name="Goodwin L."/>
            <person name="Pitluck S."/>
            <person name="Peters L."/>
            <person name="Kyrpides N."/>
            <person name="Mavromatis K."/>
            <person name="Ivanova N."/>
            <person name="Mikhailova N."/>
            <person name="Chertkov O."/>
            <person name="Detter J.C."/>
            <person name="Tapia R."/>
            <person name="Han C."/>
            <person name="Land M."/>
            <person name="Hauser L."/>
            <person name="Markowitz V."/>
            <person name="Cheng J.-F."/>
            <person name="Hugenholtz P."/>
            <person name="Woyke T."/>
            <person name="Wu D."/>
            <person name="Gronow S."/>
            <person name="Wellnitz S."/>
            <person name="Brambilla E."/>
            <person name="Klenk H.-P."/>
            <person name="Eisen J.A."/>
        </authorList>
    </citation>
    <scope>NUCLEOTIDE SEQUENCE [LARGE SCALE GENOMIC DNA]</scope>
    <source>
        <strain evidence="3">ATCC BAA-1111 / DSM 21527 / NCTC 11395 / H</strain>
    </source>
</reference>
<dbReference type="PANTHER" id="PTHR43283:SF3">
    <property type="entry name" value="BETA-LACTAMASE FAMILY PROTEIN (AFU_ORTHOLOGUE AFUA_5G07500)"/>
    <property type="match status" value="1"/>
</dbReference>
<gene>
    <name evidence="2" type="ordered locus">Turpa_1667</name>
</gene>
<proteinExistence type="predicted"/>
<organism evidence="2 3">
    <name type="scientific">Turneriella parva (strain ATCC BAA-1111 / DSM 21527 / NCTC 11395 / H)</name>
    <name type="common">Leptospira parva</name>
    <dbReference type="NCBI Taxonomy" id="869212"/>
    <lineage>
        <taxon>Bacteria</taxon>
        <taxon>Pseudomonadati</taxon>
        <taxon>Spirochaetota</taxon>
        <taxon>Spirochaetia</taxon>
        <taxon>Leptospirales</taxon>
        <taxon>Leptospiraceae</taxon>
        <taxon>Turneriella</taxon>
    </lineage>
</organism>
<accession>I4B4V8</accession>
<dbReference type="PROSITE" id="PS51257">
    <property type="entry name" value="PROKAR_LIPOPROTEIN"/>
    <property type="match status" value="1"/>
</dbReference>
<dbReference type="EMBL" id="CP002959">
    <property type="protein sequence ID" value="AFM12315.1"/>
    <property type="molecule type" value="Genomic_DNA"/>
</dbReference>
<evidence type="ECO:0000259" key="1">
    <source>
        <dbReference type="Pfam" id="PF00144"/>
    </source>
</evidence>
<dbReference type="MEROPS" id="S12.950"/>
<dbReference type="InterPro" id="IPR050789">
    <property type="entry name" value="Diverse_Enzym_Activities"/>
</dbReference>
<dbReference type="STRING" id="869212.Turpa_1667"/>
<dbReference type="Gene3D" id="3.40.710.10">
    <property type="entry name" value="DD-peptidase/beta-lactamase superfamily"/>
    <property type="match status" value="1"/>
</dbReference>
<dbReference type="Proteomes" id="UP000006048">
    <property type="component" value="Chromosome"/>
</dbReference>
<keyword evidence="3" id="KW-1185">Reference proteome</keyword>
<dbReference type="OrthoDB" id="9797709at2"/>
<dbReference type="HOGENOM" id="CLU_020027_11_2_12"/>